<feature type="compositionally biased region" description="Basic and acidic residues" evidence="1">
    <location>
        <begin position="272"/>
        <end position="282"/>
    </location>
</feature>
<dbReference type="Proteomes" id="UP000322876">
    <property type="component" value="Unassembled WGS sequence"/>
</dbReference>
<reference evidence="2 3" key="1">
    <citation type="submission" date="2019-06" db="EMBL/GenBank/DDBJ databases">
        <title>Genomic insights into carbon and energy metabolism of Deferribacter autotrophicus revealed new metabolic traits in the phylum Deferribacteres.</title>
        <authorList>
            <person name="Slobodkin A.I."/>
            <person name="Slobodkina G.B."/>
            <person name="Allioux M."/>
            <person name="Alain K."/>
            <person name="Jebbar M."/>
            <person name="Shadrin V."/>
            <person name="Kublanov I.V."/>
            <person name="Toshchakov S.V."/>
            <person name="Bonch-Osmolovskaya E.A."/>
        </authorList>
    </citation>
    <scope>NUCLEOTIDE SEQUENCE [LARGE SCALE GENOMIC DNA]</scope>
    <source>
        <strain evidence="2 3">SL50</strain>
    </source>
</reference>
<evidence type="ECO:0000313" key="3">
    <source>
        <dbReference type="Proteomes" id="UP000322876"/>
    </source>
</evidence>
<feature type="compositionally biased region" description="Basic and acidic residues" evidence="1">
    <location>
        <begin position="239"/>
        <end position="249"/>
    </location>
</feature>
<sequence length="282" mass="31135">MKKVFLSLILVLMFAVISFAVTEEELLEQTPVQLKAKVQEMLAAGIKSEDALNMVKNMLQQRVQTRYAAKVIDAILEAKKQGLPVGPMVSKVNEGLAKNVSTEKIYEALNQVRNRYAYAYQKVERMKLNAQMRARVAQNIVDAMAAGMKKEHMDDMIKALEQKMDRVKEKENYALEVTEMAKEMARHGVSSDEAKDVINNAMKHEFTAREMKEMREAFMEQARMGDPKDIAEQMSENMEHGARGADVGHDAGSAGSTGMDASSSGGMGTDGAGDHGGGHGRF</sequence>
<dbReference type="EMBL" id="VFJB01000004">
    <property type="protein sequence ID" value="KAA0258567.1"/>
    <property type="molecule type" value="Genomic_DNA"/>
</dbReference>
<evidence type="ECO:0000256" key="1">
    <source>
        <dbReference type="SAM" id="MobiDB-lite"/>
    </source>
</evidence>
<accession>A0A5A8F3H5</accession>
<dbReference type="AlphaFoldDB" id="A0A5A8F3H5"/>
<proteinExistence type="predicted"/>
<comment type="caution">
    <text evidence="2">The sequence shown here is derived from an EMBL/GenBank/DDBJ whole genome shotgun (WGS) entry which is preliminary data.</text>
</comment>
<name>A0A5A8F3H5_9BACT</name>
<gene>
    <name evidence="2" type="ORF">FHQ18_05255</name>
</gene>
<protein>
    <submittedName>
        <fullName evidence="2">Uncharacterized protein</fullName>
    </submittedName>
</protein>
<organism evidence="2 3">
    <name type="scientific">Deferribacter autotrophicus</name>
    <dbReference type="NCBI Taxonomy" id="500465"/>
    <lineage>
        <taxon>Bacteria</taxon>
        <taxon>Pseudomonadati</taxon>
        <taxon>Deferribacterota</taxon>
        <taxon>Deferribacteres</taxon>
        <taxon>Deferribacterales</taxon>
        <taxon>Deferribacteraceae</taxon>
        <taxon>Deferribacter</taxon>
    </lineage>
</organism>
<dbReference type="RefSeq" id="WP_149266121.1">
    <property type="nucleotide sequence ID" value="NZ_VFJB01000004.1"/>
</dbReference>
<dbReference type="OrthoDB" id="5419995at2"/>
<feature type="region of interest" description="Disordered" evidence="1">
    <location>
        <begin position="239"/>
        <end position="282"/>
    </location>
</feature>
<keyword evidence="3" id="KW-1185">Reference proteome</keyword>
<evidence type="ECO:0000313" key="2">
    <source>
        <dbReference type="EMBL" id="KAA0258567.1"/>
    </source>
</evidence>
<feature type="compositionally biased region" description="Low complexity" evidence="1">
    <location>
        <begin position="250"/>
        <end position="264"/>
    </location>
</feature>